<keyword evidence="1" id="KW-0805">Transcription regulation</keyword>
<dbReference type="Pfam" id="PF04967">
    <property type="entry name" value="HTH_10"/>
    <property type="match status" value="1"/>
</dbReference>
<protein>
    <submittedName>
        <fullName evidence="5">HTH DNA binding domain protein</fullName>
    </submittedName>
</protein>
<dbReference type="Proteomes" id="UP000198902">
    <property type="component" value="Unassembled WGS sequence"/>
</dbReference>
<name>A0A0D6JT29_9EURY</name>
<dbReference type="InterPro" id="IPR056433">
    <property type="entry name" value="DmsR-like_N"/>
</dbReference>
<dbReference type="Gene3D" id="1.10.10.10">
    <property type="entry name" value="Winged helix-like DNA-binding domain superfamily/Winged helix DNA-binding domain"/>
    <property type="match status" value="1"/>
</dbReference>
<dbReference type="RefSeq" id="WP_089779420.1">
    <property type="nucleotide sequence ID" value="NZ_CABLRR010000002.1"/>
</dbReference>
<keyword evidence="6" id="KW-1185">Reference proteome</keyword>
<evidence type="ECO:0000313" key="5">
    <source>
        <dbReference type="EMBL" id="CQR51033.1"/>
    </source>
</evidence>
<evidence type="ECO:0000256" key="2">
    <source>
        <dbReference type="ARBA" id="ARBA00023163"/>
    </source>
</evidence>
<keyword evidence="2" id="KW-0804">Transcription</keyword>
<evidence type="ECO:0000313" key="6">
    <source>
        <dbReference type="Proteomes" id="UP000198902"/>
    </source>
</evidence>
<feature type="domain" description="HTH bat-type" evidence="3">
    <location>
        <begin position="157"/>
        <end position="208"/>
    </location>
</feature>
<proteinExistence type="predicted"/>
<accession>A0A0D6JT29</accession>
<dbReference type="EMBL" id="CSTE01000002">
    <property type="protein sequence ID" value="CQR51033.1"/>
    <property type="molecule type" value="Genomic_DNA"/>
</dbReference>
<dbReference type="SUPFAM" id="SSF88659">
    <property type="entry name" value="Sigma3 and sigma4 domains of RNA polymerase sigma factors"/>
    <property type="match status" value="1"/>
</dbReference>
<sequence length="215" mass="22911">MPAGIRATVEFASPSVCPVASVAHSTDSVVDSVSTSVVSTPGDVSVSEFVVEADDPPEASALEPIFSYGSKHLYRYTHDGSAGCPCECLGEFGCPVDRYFAQRGSLTLVFHAADYEQLQAVIGELRDRFSGLDIKRLVRSPTGDAPGDSVFVDRGKLTTRQLEVLQTAYGMGYFERPRGANATEVAAELGINQSTFSEHLAAALTKLLGDILEEG</sequence>
<evidence type="ECO:0000256" key="1">
    <source>
        <dbReference type="ARBA" id="ARBA00023015"/>
    </source>
</evidence>
<evidence type="ECO:0000259" key="3">
    <source>
        <dbReference type="Pfam" id="PF04967"/>
    </source>
</evidence>
<dbReference type="OrthoDB" id="168808at2157"/>
<dbReference type="InterPro" id="IPR013324">
    <property type="entry name" value="RNA_pol_sigma_r3/r4-like"/>
</dbReference>
<dbReference type="Pfam" id="PF24277">
    <property type="entry name" value="DmsR_N"/>
    <property type="match status" value="1"/>
</dbReference>
<feature type="domain" description="DmsR-like N-terminal" evidence="4">
    <location>
        <begin position="1"/>
        <end position="140"/>
    </location>
</feature>
<dbReference type="InterPro" id="IPR036388">
    <property type="entry name" value="WH-like_DNA-bd_sf"/>
</dbReference>
<organism evidence="5 6">
    <name type="scientific">Haloferax massiliensis</name>
    <dbReference type="NCBI Taxonomy" id="1476858"/>
    <lineage>
        <taxon>Archaea</taxon>
        <taxon>Methanobacteriati</taxon>
        <taxon>Methanobacteriota</taxon>
        <taxon>Stenosarchaea group</taxon>
        <taxon>Halobacteria</taxon>
        <taxon>Halobacteriales</taxon>
        <taxon>Haloferacaceae</taxon>
        <taxon>Haloferax</taxon>
    </lineage>
</organism>
<reference evidence="6" key="1">
    <citation type="submission" date="2015-03" db="EMBL/GenBank/DDBJ databases">
        <authorList>
            <person name="Urmite Genomes"/>
        </authorList>
    </citation>
    <scope>NUCLEOTIDE SEQUENCE [LARGE SCALE GENOMIC DNA]</scope>
    <source>
        <strain evidence="6">Arc-Hr</strain>
    </source>
</reference>
<dbReference type="AlphaFoldDB" id="A0A0D6JT29"/>
<dbReference type="PANTHER" id="PTHR34236">
    <property type="entry name" value="DIMETHYL SULFOXIDE REDUCTASE TRANSCRIPTIONAL ACTIVATOR"/>
    <property type="match status" value="1"/>
</dbReference>
<dbReference type="PANTHER" id="PTHR34236:SF1">
    <property type="entry name" value="DIMETHYL SULFOXIDE REDUCTASE TRANSCRIPTIONAL ACTIVATOR"/>
    <property type="match status" value="1"/>
</dbReference>
<evidence type="ECO:0000259" key="4">
    <source>
        <dbReference type="Pfam" id="PF24277"/>
    </source>
</evidence>
<dbReference type="InterPro" id="IPR007050">
    <property type="entry name" value="HTH_bacterioopsin"/>
</dbReference>
<gene>
    <name evidence="5" type="ORF">BN996_02524</name>
</gene>